<keyword evidence="1" id="KW-1133">Transmembrane helix</keyword>
<dbReference type="Proteomes" id="UP000000422">
    <property type="component" value="Chromosome"/>
</dbReference>
<feature type="transmembrane region" description="Helical" evidence="1">
    <location>
        <begin position="12"/>
        <end position="32"/>
    </location>
</feature>
<name>Q7MSQ5_WOLSU</name>
<keyword evidence="3" id="KW-1185">Reference proteome</keyword>
<organism evidence="3">
    <name type="scientific">Wolinella succinogenes (strain ATCC 29543 / DSM 1740 / CCUG 13145 / JCM 31913 / LMG 7466 / NCTC 11488 / FDC 602W)</name>
    <name type="common">Vibrio succinogenes</name>
    <dbReference type="NCBI Taxonomy" id="273121"/>
    <lineage>
        <taxon>Bacteria</taxon>
        <taxon>Pseudomonadati</taxon>
        <taxon>Campylobacterota</taxon>
        <taxon>Epsilonproteobacteria</taxon>
        <taxon>Campylobacterales</taxon>
        <taxon>Helicobacteraceae</taxon>
        <taxon>Wolinella</taxon>
    </lineage>
</organism>
<dbReference type="EMBL" id="BX571657">
    <property type="protein sequence ID" value="CAE09385.1"/>
    <property type="molecule type" value="Genomic_DNA"/>
</dbReference>
<evidence type="ECO:0000313" key="2">
    <source>
        <dbReference type="EMBL" id="CAE09385.1"/>
    </source>
</evidence>
<proteinExistence type="predicted"/>
<accession>Q7MSQ5</accession>
<sequence>MNKGESMKRLWLKEVIIFGVLLLGLALLMHGGDLGRRLGLALASPSHFIHPILWTLPFYLLAWLFRIGFGIFSKRIRRTEF</sequence>
<evidence type="ECO:0000256" key="1">
    <source>
        <dbReference type="SAM" id="Phobius"/>
    </source>
</evidence>
<keyword evidence="1" id="KW-0812">Transmembrane</keyword>
<dbReference type="KEGG" id="wsu:WS0227"/>
<protein>
    <submittedName>
        <fullName evidence="2">Uncharacterized protein</fullName>
    </submittedName>
</protein>
<keyword evidence="1" id="KW-0472">Membrane</keyword>
<dbReference type="STRING" id="273121.WS0227"/>
<dbReference type="AlphaFoldDB" id="Q7MSQ5"/>
<reference evidence="2 3" key="1">
    <citation type="journal article" date="2003" name="Proc. Natl. Acad. Sci. U.S.A.">
        <title>Complete genome sequence and analysis of Wolinella succinogenes.</title>
        <authorList>
            <person name="Baar C."/>
            <person name="Eppinger M."/>
            <person name="Raddatz G."/>
            <person name="Simon JM."/>
            <person name="Lanz C."/>
            <person name="Klimmek O."/>
            <person name="Nandakumar R."/>
            <person name="Gross R."/>
            <person name="Rosinus A."/>
            <person name="Keller H."/>
            <person name="Jagtap P."/>
            <person name="Linke B."/>
            <person name="Meyer F."/>
            <person name="Lederer H."/>
            <person name="Schuster S.C."/>
        </authorList>
    </citation>
    <scope>NUCLEOTIDE SEQUENCE [LARGE SCALE GENOMIC DNA]</scope>
    <source>
        <strain evidence="3">ATCC 29543 / DSM 1740 / CCUG 13145 / JCM 31913 / LMG 7466 / NCTC 11488 / FDC 602W</strain>
    </source>
</reference>
<gene>
    <name evidence="2" type="ordered locus">WS0227</name>
</gene>
<evidence type="ECO:0000313" key="3">
    <source>
        <dbReference type="Proteomes" id="UP000000422"/>
    </source>
</evidence>
<feature type="transmembrane region" description="Helical" evidence="1">
    <location>
        <begin position="52"/>
        <end position="72"/>
    </location>
</feature>
<dbReference type="HOGENOM" id="CLU_2573023_0_0_7"/>